<dbReference type="GO" id="GO:0004803">
    <property type="term" value="F:transposase activity"/>
    <property type="evidence" value="ECO:0007669"/>
    <property type="project" value="InterPro"/>
</dbReference>
<evidence type="ECO:0000313" key="5">
    <source>
        <dbReference type="Proteomes" id="UP000259030"/>
    </source>
</evidence>
<protein>
    <submittedName>
        <fullName evidence="4">DDE transposase</fullName>
    </submittedName>
</protein>
<dbReference type="GO" id="GO:0003677">
    <property type="term" value="F:DNA binding"/>
    <property type="evidence" value="ECO:0007669"/>
    <property type="project" value="InterPro"/>
</dbReference>
<feature type="domain" description="Insertion element IS402-like" evidence="3">
    <location>
        <begin position="10"/>
        <end position="83"/>
    </location>
</feature>
<feature type="domain" description="Transposase IS4-like" evidence="2">
    <location>
        <begin position="99"/>
        <end position="268"/>
    </location>
</feature>
<dbReference type="KEGG" id="dfc:DFI_18495"/>
<dbReference type="GO" id="GO:0006313">
    <property type="term" value="P:DNA transposition"/>
    <property type="evidence" value="ECO:0007669"/>
    <property type="project" value="InterPro"/>
</dbReference>
<proteinExistence type="predicted"/>
<gene>
    <name evidence="4" type="ORF">DFI_18495</name>
</gene>
<dbReference type="AlphaFoldDB" id="A0A221T2V3"/>
<keyword evidence="5" id="KW-1185">Reference proteome</keyword>
<dbReference type="RefSeq" id="WP_027464346.1">
    <property type="nucleotide sequence ID" value="NZ_CP021084.1"/>
</dbReference>
<keyword evidence="4" id="KW-0614">Plasmid</keyword>
<dbReference type="PANTHER" id="PTHR30007:SF0">
    <property type="entry name" value="TRANSPOSASE"/>
    <property type="match status" value="1"/>
</dbReference>
<dbReference type="InterPro" id="IPR002559">
    <property type="entry name" value="Transposase_11"/>
</dbReference>
<evidence type="ECO:0000259" key="3">
    <source>
        <dbReference type="Pfam" id="PF13340"/>
    </source>
</evidence>
<name>A0A221T2V3_9DEIO</name>
<evidence type="ECO:0000259" key="2">
    <source>
        <dbReference type="Pfam" id="PF01609"/>
    </source>
</evidence>
<dbReference type="EMBL" id="CP021084">
    <property type="protein sequence ID" value="ASN83191.1"/>
    <property type="molecule type" value="Genomic_DNA"/>
</dbReference>
<dbReference type="Pfam" id="PF01609">
    <property type="entry name" value="DDE_Tnp_1"/>
    <property type="match status" value="1"/>
</dbReference>
<dbReference type="PANTHER" id="PTHR30007">
    <property type="entry name" value="PHP DOMAIN PROTEIN"/>
    <property type="match status" value="1"/>
</dbReference>
<evidence type="ECO:0000313" key="4">
    <source>
        <dbReference type="EMBL" id="ASN83191.1"/>
    </source>
</evidence>
<dbReference type="Proteomes" id="UP000259030">
    <property type="component" value="Plasmid pDFI3"/>
</dbReference>
<dbReference type="InterPro" id="IPR025161">
    <property type="entry name" value="IS402-like_dom"/>
</dbReference>
<accession>A0A221T2V3</accession>
<organism evidence="4 5">
    <name type="scientific">Deinococcus ficus</name>
    <dbReference type="NCBI Taxonomy" id="317577"/>
    <lineage>
        <taxon>Bacteria</taxon>
        <taxon>Thermotogati</taxon>
        <taxon>Deinococcota</taxon>
        <taxon>Deinococci</taxon>
        <taxon>Deinococcales</taxon>
        <taxon>Deinococcaceae</taxon>
        <taxon>Deinococcus</taxon>
    </lineage>
</organism>
<sequence>MKRTGYSSDLTDQEWALLEPLLPGPRPTGRKRIHSQRVLVNAMLYVLQTGCAWRLLPVNFPSWGTVYAQYRKWRIRGVLKDVHDVLRERVRQAAGRDAQPTAGIIDSQSAKTTEAGGIRGFDGAKKVNGRKRHILVDTLGLILKVVVHPADLQDREGGKLVLNGLKKQYPTLEKVWADQGYTGGFLRWAKDSSDLLVEVVYPWWRQAKRYTPDLVENVDPRKTFHVLPRRWIVERTFAWLGKCRRLSKDYEALPESTETLVYLAMIRLMLRRLGRAPPETSASHTIVM</sequence>
<dbReference type="Pfam" id="PF13340">
    <property type="entry name" value="DUF4096"/>
    <property type="match status" value="1"/>
</dbReference>
<reference evidence="4 5" key="1">
    <citation type="submission" date="2017-05" db="EMBL/GenBank/DDBJ databases">
        <title>The complete genome sequence of Deinococcus ficus isolated from the rhizosphere of the Ficus religiosa L. in Taiwan.</title>
        <authorList>
            <person name="Wu K.-M."/>
            <person name="Liao T.-L."/>
            <person name="Liu Y.-M."/>
            <person name="Young C.-C."/>
            <person name="Tsai S.-F."/>
        </authorList>
    </citation>
    <scope>NUCLEOTIDE SEQUENCE [LARGE SCALE GENOMIC DNA]</scope>
    <source>
        <strain evidence="4 5">CC-FR2-10</strain>
        <plasmid evidence="5">pdfi3</plasmid>
    </source>
</reference>
<dbReference type="NCBIfam" id="NF033580">
    <property type="entry name" value="transpos_IS5_3"/>
    <property type="match status" value="1"/>
</dbReference>
<geneLocation type="plasmid" evidence="5">
    <name>pdfi3</name>
</geneLocation>
<evidence type="ECO:0000256" key="1">
    <source>
        <dbReference type="SAM" id="MobiDB-lite"/>
    </source>
</evidence>
<feature type="region of interest" description="Disordered" evidence="1">
    <location>
        <begin position="97"/>
        <end position="117"/>
    </location>
</feature>